<feature type="signal peptide" evidence="1">
    <location>
        <begin position="1"/>
        <end position="18"/>
    </location>
</feature>
<protein>
    <recommendedName>
        <fullName evidence="4">Secreted protein</fullName>
    </recommendedName>
</protein>
<dbReference type="Proteomes" id="UP001302126">
    <property type="component" value="Unassembled WGS sequence"/>
</dbReference>
<comment type="caution">
    <text evidence="2">The sequence shown here is derived from an EMBL/GenBank/DDBJ whole genome shotgun (WGS) entry which is preliminary data.</text>
</comment>
<dbReference type="EMBL" id="MU864384">
    <property type="protein sequence ID" value="KAK4188766.1"/>
    <property type="molecule type" value="Genomic_DNA"/>
</dbReference>
<keyword evidence="1" id="KW-0732">Signal</keyword>
<accession>A0AAN7AHG0</accession>
<keyword evidence="3" id="KW-1185">Reference proteome</keyword>
<feature type="chain" id="PRO_5043049270" description="Secreted protein" evidence="1">
    <location>
        <begin position="19"/>
        <end position="71"/>
    </location>
</feature>
<organism evidence="2 3">
    <name type="scientific">Podospora australis</name>
    <dbReference type="NCBI Taxonomy" id="1536484"/>
    <lineage>
        <taxon>Eukaryota</taxon>
        <taxon>Fungi</taxon>
        <taxon>Dikarya</taxon>
        <taxon>Ascomycota</taxon>
        <taxon>Pezizomycotina</taxon>
        <taxon>Sordariomycetes</taxon>
        <taxon>Sordariomycetidae</taxon>
        <taxon>Sordariales</taxon>
        <taxon>Podosporaceae</taxon>
        <taxon>Podospora</taxon>
    </lineage>
</organism>
<evidence type="ECO:0000313" key="2">
    <source>
        <dbReference type="EMBL" id="KAK4188766.1"/>
    </source>
</evidence>
<dbReference type="AlphaFoldDB" id="A0AAN7AHG0"/>
<reference evidence="2" key="1">
    <citation type="journal article" date="2023" name="Mol. Phylogenet. Evol.">
        <title>Genome-scale phylogeny and comparative genomics of the fungal order Sordariales.</title>
        <authorList>
            <person name="Hensen N."/>
            <person name="Bonometti L."/>
            <person name="Westerberg I."/>
            <person name="Brannstrom I.O."/>
            <person name="Guillou S."/>
            <person name="Cros-Aarteil S."/>
            <person name="Calhoun S."/>
            <person name="Haridas S."/>
            <person name="Kuo A."/>
            <person name="Mondo S."/>
            <person name="Pangilinan J."/>
            <person name="Riley R."/>
            <person name="LaButti K."/>
            <person name="Andreopoulos B."/>
            <person name="Lipzen A."/>
            <person name="Chen C."/>
            <person name="Yan M."/>
            <person name="Daum C."/>
            <person name="Ng V."/>
            <person name="Clum A."/>
            <person name="Steindorff A."/>
            <person name="Ohm R.A."/>
            <person name="Martin F."/>
            <person name="Silar P."/>
            <person name="Natvig D.O."/>
            <person name="Lalanne C."/>
            <person name="Gautier V."/>
            <person name="Ament-Velasquez S.L."/>
            <person name="Kruys A."/>
            <person name="Hutchinson M.I."/>
            <person name="Powell A.J."/>
            <person name="Barry K."/>
            <person name="Miller A.N."/>
            <person name="Grigoriev I.V."/>
            <person name="Debuchy R."/>
            <person name="Gladieux P."/>
            <person name="Hiltunen Thoren M."/>
            <person name="Johannesson H."/>
        </authorList>
    </citation>
    <scope>NUCLEOTIDE SEQUENCE</scope>
    <source>
        <strain evidence="2">PSN309</strain>
    </source>
</reference>
<name>A0AAN7AHG0_9PEZI</name>
<reference evidence="2" key="2">
    <citation type="submission" date="2023-05" db="EMBL/GenBank/DDBJ databases">
        <authorList>
            <consortium name="Lawrence Berkeley National Laboratory"/>
            <person name="Steindorff A."/>
            <person name="Hensen N."/>
            <person name="Bonometti L."/>
            <person name="Westerberg I."/>
            <person name="Brannstrom I.O."/>
            <person name="Guillou S."/>
            <person name="Cros-Aarteil S."/>
            <person name="Calhoun S."/>
            <person name="Haridas S."/>
            <person name="Kuo A."/>
            <person name="Mondo S."/>
            <person name="Pangilinan J."/>
            <person name="Riley R."/>
            <person name="Labutti K."/>
            <person name="Andreopoulos B."/>
            <person name="Lipzen A."/>
            <person name="Chen C."/>
            <person name="Yanf M."/>
            <person name="Daum C."/>
            <person name="Ng V."/>
            <person name="Clum A."/>
            <person name="Ohm R."/>
            <person name="Martin F."/>
            <person name="Silar P."/>
            <person name="Natvig D."/>
            <person name="Lalanne C."/>
            <person name="Gautier V."/>
            <person name="Ament-Velasquez S.L."/>
            <person name="Kruys A."/>
            <person name="Hutchinson M.I."/>
            <person name="Powell A.J."/>
            <person name="Barry K."/>
            <person name="Miller A.N."/>
            <person name="Grigoriev I.V."/>
            <person name="Debuchy R."/>
            <person name="Gladieux P."/>
            <person name="Thoren M.H."/>
            <person name="Johannesson H."/>
        </authorList>
    </citation>
    <scope>NUCLEOTIDE SEQUENCE</scope>
    <source>
        <strain evidence="2">PSN309</strain>
    </source>
</reference>
<proteinExistence type="predicted"/>
<evidence type="ECO:0008006" key="4">
    <source>
        <dbReference type="Google" id="ProtNLM"/>
    </source>
</evidence>
<sequence length="71" mass="7849">MRSAVRLTSVGICGLVRGAYLTSGCCRVCWQVLSGVDLRGSLCLDKSKWYKPPLVFPFRITKPFYGGICDC</sequence>
<gene>
    <name evidence="2" type="ORF">QBC35DRAFT_495524</name>
</gene>
<evidence type="ECO:0000313" key="3">
    <source>
        <dbReference type="Proteomes" id="UP001302126"/>
    </source>
</evidence>
<evidence type="ECO:0000256" key="1">
    <source>
        <dbReference type="SAM" id="SignalP"/>
    </source>
</evidence>